<evidence type="ECO:0000256" key="3">
    <source>
        <dbReference type="ARBA" id="ARBA00022475"/>
    </source>
</evidence>
<dbReference type="CDD" id="cd17369">
    <property type="entry name" value="MFS_ShiA_like"/>
    <property type="match status" value="1"/>
</dbReference>
<feature type="transmembrane region" description="Helical" evidence="7">
    <location>
        <begin position="402"/>
        <end position="423"/>
    </location>
</feature>
<proteinExistence type="predicted"/>
<keyword evidence="3" id="KW-1003">Cell membrane</keyword>
<keyword evidence="6 7" id="KW-0472">Membrane</keyword>
<evidence type="ECO:0000256" key="7">
    <source>
        <dbReference type="SAM" id="Phobius"/>
    </source>
</evidence>
<feature type="transmembrane region" description="Helical" evidence="7">
    <location>
        <begin position="192"/>
        <end position="210"/>
    </location>
</feature>
<feature type="transmembrane region" description="Helical" evidence="7">
    <location>
        <begin position="280"/>
        <end position="302"/>
    </location>
</feature>
<accession>A0ABY3WBG0</accession>
<feature type="transmembrane region" description="Helical" evidence="7">
    <location>
        <begin position="336"/>
        <end position="363"/>
    </location>
</feature>
<evidence type="ECO:0000256" key="4">
    <source>
        <dbReference type="ARBA" id="ARBA00022692"/>
    </source>
</evidence>
<reference evidence="9 10" key="1">
    <citation type="submission" date="2022-03" db="EMBL/GenBank/DDBJ databases">
        <title>Isotopic signatures of nitrous oxide derived from detoxification processes.</title>
        <authorList>
            <person name="Behrendt U."/>
            <person name="Buchen C."/>
            <person name="Well R."/>
            <person name="Ulrich A."/>
            <person name="Rohe L."/>
            <person name="Kolb S."/>
            <person name="Schloter M."/>
            <person name="Horn M.A."/>
            <person name="Augustin J."/>
        </authorList>
    </citation>
    <scope>NUCLEOTIDE SEQUENCE [LARGE SCALE GENOMIC DNA]</scope>
    <source>
        <strain evidence="9 10">S4-C24</strain>
    </source>
</reference>
<feature type="transmembrane region" description="Helical" evidence="7">
    <location>
        <begin position="311"/>
        <end position="330"/>
    </location>
</feature>
<evidence type="ECO:0000256" key="6">
    <source>
        <dbReference type="ARBA" id="ARBA00023136"/>
    </source>
</evidence>
<feature type="transmembrane region" description="Helical" evidence="7">
    <location>
        <begin position="92"/>
        <end position="110"/>
    </location>
</feature>
<evidence type="ECO:0000259" key="8">
    <source>
        <dbReference type="PROSITE" id="PS50850"/>
    </source>
</evidence>
<feature type="transmembrane region" description="Helical" evidence="7">
    <location>
        <begin position="244"/>
        <end position="268"/>
    </location>
</feature>
<feature type="transmembrane region" description="Helical" evidence="7">
    <location>
        <begin position="21"/>
        <end position="50"/>
    </location>
</feature>
<feature type="transmembrane region" description="Helical" evidence="7">
    <location>
        <begin position="116"/>
        <end position="136"/>
    </location>
</feature>
<protein>
    <submittedName>
        <fullName evidence="9">MHS family MFS transporter</fullName>
    </submittedName>
</protein>
<evidence type="ECO:0000256" key="2">
    <source>
        <dbReference type="ARBA" id="ARBA00022448"/>
    </source>
</evidence>
<dbReference type="PROSITE" id="PS50850">
    <property type="entry name" value="MFS"/>
    <property type="match status" value="1"/>
</dbReference>
<dbReference type="InterPro" id="IPR020846">
    <property type="entry name" value="MFS_dom"/>
</dbReference>
<keyword evidence="4 7" id="KW-0812">Transmembrane</keyword>
<feature type="transmembrane region" description="Helical" evidence="7">
    <location>
        <begin position="157"/>
        <end position="180"/>
    </location>
</feature>
<keyword evidence="2" id="KW-0813">Transport</keyword>
<dbReference type="PANTHER" id="PTHR43045">
    <property type="entry name" value="SHIKIMATE TRANSPORTER"/>
    <property type="match status" value="1"/>
</dbReference>
<feature type="transmembrane region" description="Helical" evidence="7">
    <location>
        <begin position="56"/>
        <end position="80"/>
    </location>
</feature>
<feature type="transmembrane region" description="Helical" evidence="7">
    <location>
        <begin position="375"/>
        <end position="396"/>
    </location>
</feature>
<dbReference type="Proteomes" id="UP000829069">
    <property type="component" value="Chromosome"/>
</dbReference>
<dbReference type="InterPro" id="IPR036259">
    <property type="entry name" value="MFS_trans_sf"/>
</dbReference>
<evidence type="ECO:0000256" key="1">
    <source>
        <dbReference type="ARBA" id="ARBA00004651"/>
    </source>
</evidence>
<comment type="subcellular location">
    <subcellularLocation>
        <location evidence="1">Cell membrane</location>
        <topology evidence="1">Multi-pass membrane protein</topology>
    </subcellularLocation>
</comment>
<dbReference type="EMBL" id="CP093326">
    <property type="protein sequence ID" value="UNK45661.1"/>
    <property type="molecule type" value="Genomic_DNA"/>
</dbReference>
<dbReference type="PANTHER" id="PTHR43045:SF1">
    <property type="entry name" value="SHIKIMATE TRANSPORTER"/>
    <property type="match status" value="1"/>
</dbReference>
<evidence type="ECO:0000313" key="10">
    <source>
        <dbReference type="Proteomes" id="UP000829069"/>
    </source>
</evidence>
<evidence type="ECO:0000256" key="5">
    <source>
        <dbReference type="ARBA" id="ARBA00022989"/>
    </source>
</evidence>
<keyword evidence="10" id="KW-1185">Reference proteome</keyword>
<gene>
    <name evidence="9" type="ORF">MNQ99_17370</name>
</gene>
<evidence type="ECO:0000313" key="9">
    <source>
        <dbReference type="EMBL" id="UNK45661.1"/>
    </source>
</evidence>
<dbReference type="Gene3D" id="1.20.1250.20">
    <property type="entry name" value="MFS general substrate transporter like domains"/>
    <property type="match status" value="2"/>
</dbReference>
<sequence>MSHTSATRPQFSHARARRAGFAAFVGTAIEWYDFYIYATAAALVFGPIFFPEADRLAGIAAAFATYAVGFLVRPLGGIIFGHIGDKFGRRPSLVITLLVMGLSTVFVGLLPTYENIGSWAAVLLVVLRVLQGLAVGGEWGGAVLMAVEHSPEKYKTFYGGFAQLGNPAGALGATLIFGILSAQGETFLVDGGWRIPFLLSVVLIAVGFWVRYRVEESPVFEDKVEGKEQSVPIKYALRNNWKPILIGIGLLPISTGGYYLATTFATAYGTDPSVGLNETLILNAMSVAAFCELVTCLGIAWLGDKWGRKRVMAIGLIGSVVFVVPQFLLMSTGPEWLIFVAFAVVRVAMNFTYAPVATILSQLFKPQARYTSISLSYGLAAAIWAGLSPLAATLLWDATGTVWSVIGLFAAMGALGLVCLAIAPQHVDDDVYGEQGAAGAAGLDGAAGGGGAEGTGTEGMWKKESFK</sequence>
<name>A0ABY3WBG0_9MICC</name>
<organism evidence="9 10">
    <name type="scientific">Arthrobacter sulfonylureivorans</name>
    <dbReference type="NCBI Taxonomy" id="2486855"/>
    <lineage>
        <taxon>Bacteria</taxon>
        <taxon>Bacillati</taxon>
        <taxon>Actinomycetota</taxon>
        <taxon>Actinomycetes</taxon>
        <taxon>Micrococcales</taxon>
        <taxon>Micrococcaceae</taxon>
        <taxon>Arthrobacter</taxon>
    </lineage>
</organism>
<dbReference type="RefSeq" id="WP_241913852.1">
    <property type="nucleotide sequence ID" value="NZ_CP093326.1"/>
</dbReference>
<feature type="domain" description="Major facilitator superfamily (MFS) profile" evidence="8">
    <location>
        <begin position="19"/>
        <end position="428"/>
    </location>
</feature>
<dbReference type="InterPro" id="IPR011701">
    <property type="entry name" value="MFS"/>
</dbReference>
<dbReference type="Pfam" id="PF07690">
    <property type="entry name" value="MFS_1"/>
    <property type="match status" value="1"/>
</dbReference>
<keyword evidence="5 7" id="KW-1133">Transmembrane helix</keyword>
<dbReference type="SUPFAM" id="SSF103473">
    <property type="entry name" value="MFS general substrate transporter"/>
    <property type="match status" value="1"/>
</dbReference>